<evidence type="ECO:0000313" key="1">
    <source>
        <dbReference type="EMBL" id="PAV23308.1"/>
    </source>
</evidence>
<dbReference type="Proteomes" id="UP000217199">
    <property type="component" value="Unassembled WGS sequence"/>
</dbReference>
<proteinExistence type="predicted"/>
<dbReference type="EMBL" id="NBII01000001">
    <property type="protein sequence ID" value="PAV23308.1"/>
    <property type="molecule type" value="Genomic_DNA"/>
</dbReference>
<sequence length="79" mass="9615">MERSRLETGQSHDFKEWIREGECMLHTLIQNNKIPVSSRYLEAWIWKATDRTRKEEEKLPFHNCHIIKRVTTRFPIGYK</sequence>
<keyword evidence="2" id="KW-1185">Reference proteome</keyword>
<gene>
    <name evidence="1" type="ORF">PNOK_0037600</name>
</gene>
<reference evidence="1 2" key="1">
    <citation type="journal article" date="2017" name="Mol. Ecol.">
        <title>Comparative and population genomic landscape of Phellinus noxius: A hypervariable fungus causing root rot in trees.</title>
        <authorList>
            <person name="Chung C.L."/>
            <person name="Lee T.J."/>
            <person name="Akiba M."/>
            <person name="Lee H.H."/>
            <person name="Kuo T.H."/>
            <person name="Liu D."/>
            <person name="Ke H.M."/>
            <person name="Yokoi T."/>
            <person name="Roa M.B."/>
            <person name="Lu M.J."/>
            <person name="Chang Y.Y."/>
            <person name="Ann P.J."/>
            <person name="Tsai J.N."/>
            <person name="Chen C.Y."/>
            <person name="Tzean S.S."/>
            <person name="Ota Y."/>
            <person name="Hattori T."/>
            <person name="Sahashi N."/>
            <person name="Liou R.F."/>
            <person name="Kikuchi T."/>
            <person name="Tsai I.J."/>
        </authorList>
    </citation>
    <scope>NUCLEOTIDE SEQUENCE [LARGE SCALE GENOMIC DNA]</scope>
    <source>
        <strain evidence="1 2">FFPRI411160</strain>
    </source>
</reference>
<dbReference type="InParanoid" id="A0A286UUQ3"/>
<dbReference type="AlphaFoldDB" id="A0A286UUQ3"/>
<accession>A0A286UUQ3</accession>
<name>A0A286UUQ3_9AGAM</name>
<protein>
    <submittedName>
        <fullName evidence="1">Uncharacterized protein</fullName>
    </submittedName>
</protein>
<organism evidence="1 2">
    <name type="scientific">Pyrrhoderma noxium</name>
    <dbReference type="NCBI Taxonomy" id="2282107"/>
    <lineage>
        <taxon>Eukaryota</taxon>
        <taxon>Fungi</taxon>
        <taxon>Dikarya</taxon>
        <taxon>Basidiomycota</taxon>
        <taxon>Agaricomycotina</taxon>
        <taxon>Agaricomycetes</taxon>
        <taxon>Hymenochaetales</taxon>
        <taxon>Hymenochaetaceae</taxon>
        <taxon>Pyrrhoderma</taxon>
    </lineage>
</organism>
<comment type="caution">
    <text evidence="1">The sequence shown here is derived from an EMBL/GenBank/DDBJ whole genome shotgun (WGS) entry which is preliminary data.</text>
</comment>
<evidence type="ECO:0000313" key="2">
    <source>
        <dbReference type="Proteomes" id="UP000217199"/>
    </source>
</evidence>